<evidence type="ECO:0008006" key="3">
    <source>
        <dbReference type="Google" id="ProtNLM"/>
    </source>
</evidence>
<accession>A0AAD0MZS7</accession>
<sequence length="525" mass="59585">MFEMKFSLAESHILPQLVNTGLAWNSGYINVVTHGAVRWDFLHTKDSWILLVYDVSTYSGEESMFEKPTQIPVLKGGISTTYQEIENARANIVRCFENFYVIEGVIGDIAGGISVYAGRAPSLPAYFEKYDDTLCISWDVEKLLSRAPRVPNFLIIAHRLSLLTPYSVETIFEGVQLLTERSSLIYSPNGLDFHYPAEVDYEADLEKALPEIELIKRLHSYFNHTSRLGLRSATEISGGIDSAIAAYFSSKYSGDNFSLGLLIGDELGTHQIQRRNQLIDALGFKDYSIHIDEFPPLIPLLERQKPHYRDEFYINGFKRLWSEAKSRGYDSIINGQGGDELFYIQRGQMGLNSKFDRSLPNYLSARANLAASIDSVFFAPPGLMARTVYNGFGVQTREIARLGLWPLQPFTMPSIVAPCKRLNIRDSCKKQVLKSFLQKQLNFDLFPAGYRKENFTSAMLNYILKNEKQIKFECKELALIELGLVDADALSDFLLNFFEKKTSFTMDQLVFLLSIEGIVREYGHV</sequence>
<dbReference type="InterPro" id="IPR014729">
    <property type="entry name" value="Rossmann-like_a/b/a_fold"/>
</dbReference>
<proteinExistence type="predicted"/>
<protein>
    <recommendedName>
        <fullName evidence="3">Asparagine synthase</fullName>
    </recommendedName>
</protein>
<dbReference type="Gene3D" id="3.40.50.620">
    <property type="entry name" value="HUPs"/>
    <property type="match status" value="1"/>
</dbReference>
<dbReference type="AlphaFoldDB" id="A0AAD0MZS7"/>
<dbReference type="SUPFAM" id="SSF52402">
    <property type="entry name" value="Adenine nucleotide alpha hydrolases-like"/>
    <property type="match status" value="1"/>
</dbReference>
<dbReference type="Proteomes" id="UP000240475">
    <property type="component" value="Chromosome"/>
</dbReference>
<name>A0AAD0MZS7_PSESX</name>
<gene>
    <name evidence="1" type="ORF">DA456_23015</name>
</gene>
<evidence type="ECO:0000313" key="2">
    <source>
        <dbReference type="Proteomes" id="UP000240475"/>
    </source>
</evidence>
<evidence type="ECO:0000313" key="1">
    <source>
        <dbReference type="EMBL" id="AVX26029.1"/>
    </source>
</evidence>
<reference evidence="1 2" key="1">
    <citation type="submission" date="2018-04" db="EMBL/GenBank/DDBJ databases">
        <authorList>
            <person name="Cha J.-S."/>
        </authorList>
    </citation>
    <scope>NUCLEOTIDE SEQUENCE [LARGE SCALE GENOMIC DNA]</scope>
    <source>
        <strain evidence="1 2">LMG5095</strain>
    </source>
</reference>
<organism evidence="1 2">
    <name type="scientific">Pseudomonas syringae pv. atrofaciens</name>
    <dbReference type="NCBI Taxonomy" id="192087"/>
    <lineage>
        <taxon>Bacteria</taxon>
        <taxon>Pseudomonadati</taxon>
        <taxon>Pseudomonadota</taxon>
        <taxon>Gammaproteobacteria</taxon>
        <taxon>Pseudomonadales</taxon>
        <taxon>Pseudomonadaceae</taxon>
        <taxon>Pseudomonas</taxon>
        <taxon>Pseudomonas syringae</taxon>
    </lineage>
</organism>
<dbReference type="EMBL" id="CP028490">
    <property type="protein sequence ID" value="AVX26029.1"/>
    <property type="molecule type" value="Genomic_DNA"/>
</dbReference>